<dbReference type="InterPro" id="IPR053745">
    <property type="entry name" value="Viral_Tail_Comp_sf"/>
</dbReference>
<sequence length="142" mass="16511">MDPQQELFSYFLVELKKIYRDMVFDGYMPPENTPYPFIYIADSQQTDDLGNKTAIFNDVYQTIHIWNDTPKKRGTVSKMAYTIKQLARSLEYTSNYKWDVRNADQRILTDTTTSTPLMHCIIEFGFKSSPKAKKIQGGKTSE</sequence>
<dbReference type="Gene3D" id="3.30.2000.30">
    <property type="match status" value="1"/>
</dbReference>
<dbReference type="Proteomes" id="UP001204814">
    <property type="component" value="Unassembled WGS sequence"/>
</dbReference>
<dbReference type="AlphaFoldDB" id="A0AAP2XMH3"/>
<reference evidence="1" key="1">
    <citation type="submission" date="2022-06" db="EMBL/GenBank/DDBJ databases">
        <title>Isolation of gut microbiota from human fecal samples.</title>
        <authorList>
            <person name="Pamer E.G."/>
            <person name="Barat B."/>
            <person name="Waligurski E."/>
            <person name="Medina S."/>
            <person name="Paddock L."/>
            <person name="Mostad J."/>
        </authorList>
    </citation>
    <scope>NUCLEOTIDE SEQUENCE</scope>
    <source>
        <strain evidence="1">DFI.6.24</strain>
    </source>
</reference>
<protein>
    <recommendedName>
        <fullName evidence="3">DUF3168 domain-containing protein</fullName>
    </recommendedName>
</protein>
<gene>
    <name evidence="1" type="ORF">NE542_00625</name>
</gene>
<comment type="caution">
    <text evidence="1">The sequence shown here is derived from an EMBL/GenBank/DDBJ whole genome shotgun (WGS) entry which is preliminary data.</text>
</comment>
<name>A0AAP2XMH3_9FIRM</name>
<proteinExistence type="predicted"/>
<evidence type="ECO:0000313" key="1">
    <source>
        <dbReference type="EMBL" id="MCQ5060347.1"/>
    </source>
</evidence>
<accession>A0AAP2XMH3</accession>
<dbReference type="RefSeq" id="WP_227351880.1">
    <property type="nucleotide sequence ID" value="NZ_JAJDKX010000003.1"/>
</dbReference>
<dbReference type="EMBL" id="JANGBO010000001">
    <property type="protein sequence ID" value="MCQ5060347.1"/>
    <property type="molecule type" value="Genomic_DNA"/>
</dbReference>
<evidence type="ECO:0008006" key="3">
    <source>
        <dbReference type="Google" id="ProtNLM"/>
    </source>
</evidence>
<evidence type="ECO:0000313" key="2">
    <source>
        <dbReference type="Proteomes" id="UP001204814"/>
    </source>
</evidence>
<organism evidence="1 2">
    <name type="scientific">Faecalibacillus intestinalis</name>
    <dbReference type="NCBI Taxonomy" id="1982626"/>
    <lineage>
        <taxon>Bacteria</taxon>
        <taxon>Bacillati</taxon>
        <taxon>Bacillota</taxon>
        <taxon>Erysipelotrichia</taxon>
        <taxon>Erysipelotrichales</taxon>
        <taxon>Coprobacillaceae</taxon>
        <taxon>Faecalibacillus</taxon>
    </lineage>
</organism>